<dbReference type="EMBL" id="CP001798">
    <property type="protein sequence ID" value="ADE16301.1"/>
    <property type="molecule type" value="Genomic_DNA"/>
</dbReference>
<reference evidence="2" key="1">
    <citation type="submission" date="2010-04" db="EMBL/GenBank/DDBJ databases">
        <title>Complete genome sequence of Nitrosococcus halophilus Nc4, a salt-adapted, aerobic obligate ammonia-oxidizing sulfur purple bacterium.</title>
        <authorList>
            <consortium name="US DOE Joint Genome Institute"/>
            <person name="Campbell M.A."/>
            <person name="Malfatti S.A."/>
            <person name="Chain P.S.G."/>
            <person name="Heidelberg J.F."/>
            <person name="Ward B.B."/>
            <person name="Klotz M.G."/>
        </authorList>
    </citation>
    <scope>NUCLEOTIDE SEQUENCE [LARGE SCALE GENOMIC DNA]</scope>
    <source>
        <strain evidence="2">Nc4</strain>
    </source>
</reference>
<gene>
    <name evidence="1" type="ordered locus">Nhal_3253</name>
</gene>
<accession>D5C054</accession>
<proteinExistence type="predicted"/>
<name>D5C054_NITHN</name>
<dbReference type="Proteomes" id="UP000001844">
    <property type="component" value="Chromosome"/>
</dbReference>
<evidence type="ECO:0000313" key="2">
    <source>
        <dbReference type="Proteomes" id="UP000001844"/>
    </source>
</evidence>
<keyword evidence="2" id="KW-1185">Reference proteome</keyword>
<dbReference type="RefSeq" id="WP_013034150.1">
    <property type="nucleotide sequence ID" value="NC_013960.1"/>
</dbReference>
<protein>
    <submittedName>
        <fullName evidence="1">Uncharacterized protein</fullName>
    </submittedName>
</protein>
<dbReference type="KEGG" id="nhl:Nhal_3253"/>
<dbReference type="HOGENOM" id="CLU_2992113_0_0_6"/>
<dbReference type="AlphaFoldDB" id="D5C054"/>
<organism evidence="1 2">
    <name type="scientific">Nitrosococcus halophilus (strain Nc4)</name>
    <dbReference type="NCBI Taxonomy" id="472759"/>
    <lineage>
        <taxon>Bacteria</taxon>
        <taxon>Pseudomonadati</taxon>
        <taxon>Pseudomonadota</taxon>
        <taxon>Gammaproteobacteria</taxon>
        <taxon>Chromatiales</taxon>
        <taxon>Chromatiaceae</taxon>
        <taxon>Nitrosococcus</taxon>
    </lineage>
</organism>
<sequence>MEAIVHAVARRFGLDPSLLAVGDQPAGPLTTARSLAICGCVKVKDNNHSQPLLRTLD</sequence>
<evidence type="ECO:0000313" key="1">
    <source>
        <dbReference type="EMBL" id="ADE16301.1"/>
    </source>
</evidence>